<dbReference type="InParanoid" id="A0A1X7TX32"/>
<proteinExistence type="predicted"/>
<accession>A0A1X7TX32</accession>
<dbReference type="AlphaFoldDB" id="A0A1X7TX32"/>
<evidence type="ECO:0000313" key="1">
    <source>
        <dbReference type="EnsemblMetazoa" id="Aqu2.1.19853_001"/>
    </source>
</evidence>
<protein>
    <submittedName>
        <fullName evidence="1">Uncharacterized protein</fullName>
    </submittedName>
</protein>
<name>A0A1X7TX32_AMPQE</name>
<reference evidence="1" key="1">
    <citation type="submission" date="2017-05" db="UniProtKB">
        <authorList>
            <consortium name="EnsemblMetazoa"/>
        </authorList>
    </citation>
    <scope>IDENTIFICATION</scope>
</reference>
<sequence>SMAEHYQYTICYEMNSMNAFEKNVSTGPCRYELANTLEYESILDIEELKW</sequence>
<organism evidence="1">
    <name type="scientific">Amphimedon queenslandica</name>
    <name type="common">Sponge</name>
    <dbReference type="NCBI Taxonomy" id="400682"/>
    <lineage>
        <taxon>Eukaryota</taxon>
        <taxon>Metazoa</taxon>
        <taxon>Porifera</taxon>
        <taxon>Demospongiae</taxon>
        <taxon>Heteroscleromorpha</taxon>
        <taxon>Haplosclerida</taxon>
        <taxon>Niphatidae</taxon>
        <taxon>Amphimedon</taxon>
    </lineage>
</organism>
<dbReference type="EnsemblMetazoa" id="Aqu2.1.19853_001">
    <property type="protein sequence ID" value="Aqu2.1.19853_001"/>
    <property type="gene ID" value="Aqu2.1.19853"/>
</dbReference>